<feature type="region of interest" description="Disordered" evidence="1">
    <location>
        <begin position="1"/>
        <end position="50"/>
    </location>
</feature>
<gene>
    <name evidence="2" type="ORF">P873_13775</name>
</gene>
<reference evidence="2 3" key="1">
    <citation type="submission" date="2013-09" db="EMBL/GenBank/DDBJ databases">
        <title>Genome sequencing of Arenimonas composti.</title>
        <authorList>
            <person name="Chen F."/>
            <person name="Wang G."/>
        </authorList>
    </citation>
    <scope>NUCLEOTIDE SEQUENCE [LARGE SCALE GENOMIC DNA]</scope>
    <source>
        <strain evidence="2 3">TR7-09</strain>
    </source>
</reference>
<dbReference type="Proteomes" id="UP000029391">
    <property type="component" value="Unassembled WGS sequence"/>
</dbReference>
<dbReference type="AlphaFoldDB" id="A0A091BAE8"/>
<dbReference type="eggNOG" id="ENOG5030XYE">
    <property type="taxonomic scope" value="Bacteria"/>
</dbReference>
<name>A0A091BAE8_9GAMM</name>
<sequence length="167" mass="17667">MFTQVIAATANPSHHGGHRGPPHRIEETPMSITSKARRDARKRREKAAPRGRPLVEHAHIADGSGAVFGGAVRKGDEWVLVLNGKPAARTDSAAMVLAMLRHIAALRDGAGDAVRLTMSTQLRDAATAEAEAEGKTLDAYLDQLEAEREERAAEKAAGGAVAPGAMH</sequence>
<feature type="compositionally biased region" description="Low complexity" evidence="1">
    <location>
        <begin position="155"/>
        <end position="167"/>
    </location>
</feature>
<accession>A0A091BAE8</accession>
<proteinExistence type="predicted"/>
<evidence type="ECO:0000313" key="3">
    <source>
        <dbReference type="Proteomes" id="UP000029391"/>
    </source>
</evidence>
<organism evidence="2 3">
    <name type="scientific">Arenimonas composti TR7-09 = DSM 18010</name>
    <dbReference type="NCBI Taxonomy" id="1121013"/>
    <lineage>
        <taxon>Bacteria</taxon>
        <taxon>Pseudomonadati</taxon>
        <taxon>Pseudomonadota</taxon>
        <taxon>Gammaproteobacteria</taxon>
        <taxon>Lysobacterales</taxon>
        <taxon>Lysobacteraceae</taxon>
        <taxon>Arenimonas</taxon>
    </lineage>
</organism>
<dbReference type="EMBL" id="AWXU01000049">
    <property type="protein sequence ID" value="KFN48721.1"/>
    <property type="molecule type" value="Genomic_DNA"/>
</dbReference>
<keyword evidence="3" id="KW-1185">Reference proteome</keyword>
<evidence type="ECO:0000256" key="1">
    <source>
        <dbReference type="SAM" id="MobiDB-lite"/>
    </source>
</evidence>
<evidence type="ECO:0000313" key="2">
    <source>
        <dbReference type="EMBL" id="KFN48721.1"/>
    </source>
</evidence>
<feature type="region of interest" description="Disordered" evidence="1">
    <location>
        <begin position="148"/>
        <end position="167"/>
    </location>
</feature>
<comment type="caution">
    <text evidence="2">The sequence shown here is derived from an EMBL/GenBank/DDBJ whole genome shotgun (WGS) entry which is preliminary data.</text>
</comment>
<protein>
    <submittedName>
        <fullName evidence="2">Uncharacterized protein</fullName>
    </submittedName>
</protein>